<dbReference type="Proteomes" id="UP000076722">
    <property type="component" value="Unassembled WGS sequence"/>
</dbReference>
<organism evidence="1 2">
    <name type="scientific">Sistotremastrum niveocremeum HHB9708</name>
    <dbReference type="NCBI Taxonomy" id="1314777"/>
    <lineage>
        <taxon>Eukaryota</taxon>
        <taxon>Fungi</taxon>
        <taxon>Dikarya</taxon>
        <taxon>Basidiomycota</taxon>
        <taxon>Agaricomycotina</taxon>
        <taxon>Agaricomycetes</taxon>
        <taxon>Sistotremastrales</taxon>
        <taxon>Sistotremastraceae</taxon>
        <taxon>Sertulicium</taxon>
        <taxon>Sertulicium niveocremeum</taxon>
    </lineage>
</organism>
<gene>
    <name evidence="1" type="ORF">SISNIDRAFT_454746</name>
</gene>
<sequence length="62" mass="6561">MNRSLFQLDPGPLGLPSYANASSSRGRLVKRDPVLAAEQALLKQGGPAAPLAPDDYPHNFSS</sequence>
<dbReference type="EMBL" id="KV419407">
    <property type="protein sequence ID" value="KZS93543.1"/>
    <property type="molecule type" value="Genomic_DNA"/>
</dbReference>
<accession>A0A164UU96</accession>
<evidence type="ECO:0000313" key="1">
    <source>
        <dbReference type="EMBL" id="KZS93543.1"/>
    </source>
</evidence>
<keyword evidence="2" id="KW-1185">Reference proteome</keyword>
<name>A0A164UU96_9AGAM</name>
<protein>
    <submittedName>
        <fullName evidence="1">Uncharacterized protein</fullName>
    </submittedName>
</protein>
<reference evidence="1 2" key="1">
    <citation type="journal article" date="2016" name="Mol. Biol. Evol.">
        <title>Comparative Genomics of Early-Diverging Mushroom-Forming Fungi Provides Insights into the Origins of Lignocellulose Decay Capabilities.</title>
        <authorList>
            <person name="Nagy L.G."/>
            <person name="Riley R."/>
            <person name="Tritt A."/>
            <person name="Adam C."/>
            <person name="Daum C."/>
            <person name="Floudas D."/>
            <person name="Sun H."/>
            <person name="Yadav J.S."/>
            <person name="Pangilinan J."/>
            <person name="Larsson K.H."/>
            <person name="Matsuura K."/>
            <person name="Barry K."/>
            <person name="Labutti K."/>
            <person name="Kuo R."/>
            <person name="Ohm R.A."/>
            <person name="Bhattacharya S.S."/>
            <person name="Shirouzu T."/>
            <person name="Yoshinaga Y."/>
            <person name="Martin F.M."/>
            <person name="Grigoriev I.V."/>
            <person name="Hibbett D.S."/>
        </authorList>
    </citation>
    <scope>NUCLEOTIDE SEQUENCE [LARGE SCALE GENOMIC DNA]</scope>
    <source>
        <strain evidence="1 2">HHB9708</strain>
    </source>
</reference>
<proteinExistence type="predicted"/>
<evidence type="ECO:0000313" key="2">
    <source>
        <dbReference type="Proteomes" id="UP000076722"/>
    </source>
</evidence>
<dbReference type="AlphaFoldDB" id="A0A164UU96"/>